<feature type="transmembrane region" description="Helical" evidence="2">
    <location>
        <begin position="76"/>
        <end position="95"/>
    </location>
</feature>
<dbReference type="Proteomes" id="UP000002357">
    <property type="component" value="Chromosome"/>
</dbReference>
<feature type="transmembrane region" description="Helical" evidence="2">
    <location>
        <begin position="110"/>
        <end position="131"/>
    </location>
</feature>
<feature type="transmembrane region" description="Helical" evidence="2">
    <location>
        <begin position="138"/>
        <end position="159"/>
    </location>
</feature>
<feature type="compositionally biased region" description="Basic and acidic residues" evidence="1">
    <location>
        <begin position="281"/>
        <end position="302"/>
    </location>
</feature>
<feature type="region of interest" description="Disordered" evidence="1">
    <location>
        <begin position="263"/>
        <end position="311"/>
    </location>
</feature>
<keyword evidence="4" id="KW-1185">Reference proteome</keyword>
<evidence type="ECO:0000313" key="4">
    <source>
        <dbReference type="Proteomes" id="UP000002357"/>
    </source>
</evidence>
<dbReference type="STRING" id="1901.BB341_24645"/>
<evidence type="ECO:0000256" key="1">
    <source>
        <dbReference type="SAM" id="MobiDB-lite"/>
    </source>
</evidence>
<dbReference type="PANTHER" id="PTHR40078">
    <property type="entry name" value="INTEGRAL MEMBRANE PROTEIN-RELATED"/>
    <property type="match status" value="1"/>
</dbReference>
<gene>
    <name evidence="3" type="ORF">SCLAV_0655</name>
</gene>
<proteinExistence type="predicted"/>
<dbReference type="InterPro" id="IPR038750">
    <property type="entry name" value="YczE/YyaS-like"/>
</dbReference>
<evidence type="ECO:0000256" key="2">
    <source>
        <dbReference type="SAM" id="Phobius"/>
    </source>
</evidence>
<evidence type="ECO:0000313" key="3">
    <source>
        <dbReference type="EMBL" id="EFG05731.1"/>
    </source>
</evidence>
<feature type="region of interest" description="Disordered" evidence="1">
    <location>
        <begin position="1"/>
        <end position="64"/>
    </location>
</feature>
<organism evidence="3 4">
    <name type="scientific">Streptomyces clavuligerus</name>
    <dbReference type="NCBI Taxonomy" id="1901"/>
    <lineage>
        <taxon>Bacteria</taxon>
        <taxon>Bacillati</taxon>
        <taxon>Actinomycetota</taxon>
        <taxon>Actinomycetes</taxon>
        <taxon>Kitasatosporales</taxon>
        <taxon>Streptomycetaceae</taxon>
        <taxon>Streptomyces</taxon>
    </lineage>
</organism>
<name>E2PUB2_STRCL</name>
<dbReference type="EMBL" id="CM000913">
    <property type="protein sequence ID" value="EFG05731.1"/>
    <property type="molecule type" value="Genomic_DNA"/>
</dbReference>
<reference evidence="3 4" key="1">
    <citation type="journal article" date="2010" name="Genome Biol. Evol.">
        <title>The sequence of a 1.8-mb bacterial linear plasmid reveals a rich evolutionary reservoir of secondary metabolic pathways.</title>
        <authorList>
            <person name="Medema M.H."/>
            <person name="Trefzer A."/>
            <person name="Kovalchuk A."/>
            <person name="van den Berg M."/>
            <person name="Mueller U."/>
            <person name="Heijne W."/>
            <person name="Wu L."/>
            <person name="Alam M.T."/>
            <person name="Ronning C.M."/>
            <person name="Nierman W.C."/>
            <person name="Bovenberg R.A.L."/>
            <person name="Breitling R."/>
            <person name="Takano E."/>
        </authorList>
    </citation>
    <scope>NUCLEOTIDE SEQUENCE [LARGE SCALE GENOMIC DNA]</scope>
    <source>
        <strain evidence="4">ATCC 27064 / DSM 738 / JCM 4710 / NBRC 13307 / NCIMB 12785 / NRRL 3585 / VKM Ac-602</strain>
    </source>
</reference>
<accession>E2PUB2</accession>
<keyword evidence="2" id="KW-0812">Transmembrane</keyword>
<dbReference type="PANTHER" id="PTHR40078:SF1">
    <property type="entry name" value="INTEGRAL MEMBRANE PROTEIN"/>
    <property type="match status" value="1"/>
</dbReference>
<dbReference type="Pfam" id="PF19700">
    <property type="entry name" value="DUF6198"/>
    <property type="match status" value="1"/>
</dbReference>
<sequence>MSRGSIEPTDEPAGPASEQGERGGHGASARPGTASGAATGPRRTAAATPATGTDTDTGAGVRGTASRRLPRRLLQLYAGLVLYGFSSALLVRAGLGLEPWNVLHQGLSELTGLSIGLMTTLLGVVVLLAWIPLRQRPGLGTVSNVLVIGLAMDVSLALLPEVTGLAVRIPLMVAGVVLNGLATGLYIAARFGPGPRDGLMTGLHRLTGYSIRLVRTGLEVAVVASGFLLGGSVGVGTVVYALAIGPLAQLGLRISAVPEGDGGSRVVASGNAERGTAEPGTAERGDAEQRTADSGHRAERGPVNRGTADAVRGTAAVRAARAILRR</sequence>
<feature type="transmembrane region" description="Helical" evidence="2">
    <location>
        <begin position="220"/>
        <end position="243"/>
    </location>
</feature>
<dbReference type="AlphaFoldDB" id="E2PUB2"/>
<feature type="compositionally biased region" description="Low complexity" evidence="1">
    <location>
        <begin position="27"/>
        <end position="64"/>
    </location>
</feature>
<keyword evidence="2" id="KW-1133">Transmembrane helix</keyword>
<keyword evidence="2" id="KW-0472">Membrane</keyword>
<dbReference type="OrthoDB" id="154912at2"/>
<protein>
    <submittedName>
        <fullName evidence="3">Integral membrane protein</fullName>
    </submittedName>
</protein>
<feature type="transmembrane region" description="Helical" evidence="2">
    <location>
        <begin position="165"/>
        <end position="189"/>
    </location>
</feature>
<dbReference type="KEGG" id="sclf:BB341_24645"/>
<dbReference type="eggNOG" id="COG2364">
    <property type="taxonomic scope" value="Bacteria"/>
</dbReference>